<dbReference type="SMART" id="SM00448">
    <property type="entry name" value="REC"/>
    <property type="match status" value="1"/>
</dbReference>
<feature type="modified residue" description="4-aspartylphosphate" evidence="1">
    <location>
        <position position="61"/>
    </location>
</feature>
<dbReference type="STRING" id="909663.GCA_000512235_01305"/>
<keyword evidence="1" id="KW-0597">Phosphoprotein</keyword>
<evidence type="ECO:0000313" key="2">
    <source>
        <dbReference type="EMBL" id="NLW36299.1"/>
    </source>
</evidence>
<protein>
    <submittedName>
        <fullName evidence="2">Response regulator</fullName>
    </submittedName>
</protein>
<dbReference type="GO" id="GO:0000160">
    <property type="term" value="P:phosphorelay signal transduction system"/>
    <property type="evidence" value="ECO:0007669"/>
    <property type="project" value="InterPro"/>
</dbReference>
<reference evidence="2" key="1">
    <citation type="journal article" date="2020" name="Biotechnol. Biofuels">
        <title>New insights from the biogas microbiome by comprehensive genome-resolved metagenomics of nearly 1600 species originating from multiple anaerobic digesters.</title>
        <authorList>
            <person name="Campanaro S."/>
            <person name="Treu L."/>
            <person name="Rodriguez-R L.M."/>
            <person name="Kovalovszki A."/>
            <person name="Ziels R.M."/>
            <person name="Maus I."/>
            <person name="Zhu X."/>
            <person name="Kougias P.G."/>
            <person name="Basile A."/>
            <person name="Luo G."/>
            <person name="Schluter A."/>
            <person name="Konstantinidis K.T."/>
            <person name="Angelidaki I."/>
        </authorList>
    </citation>
    <scope>NUCLEOTIDE SEQUENCE</scope>
    <source>
        <strain evidence="2">AS06rmzACSIP_7</strain>
    </source>
</reference>
<evidence type="ECO:0000313" key="3">
    <source>
        <dbReference type="Proteomes" id="UP000777265"/>
    </source>
</evidence>
<dbReference type="CDD" id="cd00156">
    <property type="entry name" value="REC"/>
    <property type="match status" value="1"/>
</dbReference>
<dbReference type="Gene3D" id="3.40.50.2300">
    <property type="match status" value="1"/>
</dbReference>
<dbReference type="EMBL" id="JAAYEE010000232">
    <property type="protein sequence ID" value="NLW36299.1"/>
    <property type="molecule type" value="Genomic_DNA"/>
</dbReference>
<organism evidence="2 3">
    <name type="scientific">Syntrophorhabdus aromaticivorans</name>
    <dbReference type="NCBI Taxonomy" id="328301"/>
    <lineage>
        <taxon>Bacteria</taxon>
        <taxon>Pseudomonadati</taxon>
        <taxon>Thermodesulfobacteriota</taxon>
        <taxon>Syntrophorhabdia</taxon>
        <taxon>Syntrophorhabdales</taxon>
        <taxon>Syntrophorhabdaceae</taxon>
        <taxon>Syntrophorhabdus</taxon>
    </lineage>
</organism>
<dbReference type="AlphaFoldDB" id="A0A351U5N5"/>
<dbReference type="InterPro" id="IPR001789">
    <property type="entry name" value="Sig_transdc_resp-reg_receiver"/>
</dbReference>
<gene>
    <name evidence="2" type="ORF">GXY80_12620</name>
</gene>
<dbReference type="Pfam" id="PF00072">
    <property type="entry name" value="Response_reg"/>
    <property type="match status" value="1"/>
</dbReference>
<proteinExistence type="predicted"/>
<dbReference type="Proteomes" id="UP000777265">
    <property type="component" value="Unassembled WGS sequence"/>
</dbReference>
<dbReference type="InterPro" id="IPR011006">
    <property type="entry name" value="CheY-like_superfamily"/>
</dbReference>
<evidence type="ECO:0000256" key="1">
    <source>
        <dbReference type="PROSITE-ProRule" id="PRU00169"/>
    </source>
</evidence>
<reference evidence="2" key="2">
    <citation type="submission" date="2020-01" db="EMBL/GenBank/DDBJ databases">
        <authorList>
            <person name="Campanaro S."/>
        </authorList>
    </citation>
    <scope>NUCLEOTIDE SEQUENCE</scope>
    <source>
        <strain evidence="2">AS06rmzACSIP_7</strain>
    </source>
</reference>
<dbReference type="SUPFAM" id="SSF52172">
    <property type="entry name" value="CheY-like"/>
    <property type="match status" value="1"/>
</dbReference>
<accession>A0A351U5N5</accession>
<comment type="caution">
    <text evidence="2">The sequence shown here is derived from an EMBL/GenBank/DDBJ whole genome shotgun (WGS) entry which is preliminary data.</text>
</comment>
<sequence>MSESILDGKKILAVDDEPDVLAVLEEEIVDACPNCVFDKATTYEAAVKLLESKPYDVVVLDIMGVRGFDLLDLAVKKNLKVAMLTAHALSPDALKKSIEMRARAYLPKEKLGEVVPFLEDILKYDYESGWKRLFEKLHGFFTDRFESDWEKKTGMPWQEWVGKSE</sequence>
<dbReference type="PROSITE" id="PS50110">
    <property type="entry name" value="RESPONSE_REGULATORY"/>
    <property type="match status" value="1"/>
</dbReference>
<name>A0A351U5N5_9BACT</name>